<evidence type="ECO:0000256" key="1">
    <source>
        <dbReference type="SAM" id="Phobius"/>
    </source>
</evidence>
<evidence type="ECO:0000313" key="3">
    <source>
        <dbReference type="EMBL" id="GMI49308.1"/>
    </source>
</evidence>
<evidence type="ECO:0000313" key="4">
    <source>
        <dbReference type="Proteomes" id="UP001165065"/>
    </source>
</evidence>
<sequence>MSAVQHVVLLRLSPASLTPSTLSILSCSLKSMIKIPGVTSVKCGETFVPEGSPDRSRGWNYCIKVGLIDKEALIRYAEHPLHLSVKKNNIGPLLERGPSEDVMAVDWVDEGEAVGGGGVWLKVLVVAAVSAGLGVGVGMRMKVR</sequence>
<reference evidence="4" key="1">
    <citation type="journal article" date="2023" name="Commun. Biol.">
        <title>Genome analysis of Parmales, the sister group of diatoms, reveals the evolutionary specialization of diatoms from phago-mixotrophs to photoautotrophs.</title>
        <authorList>
            <person name="Ban H."/>
            <person name="Sato S."/>
            <person name="Yoshikawa S."/>
            <person name="Yamada K."/>
            <person name="Nakamura Y."/>
            <person name="Ichinomiya M."/>
            <person name="Sato N."/>
            <person name="Blanc-Mathieu R."/>
            <person name="Endo H."/>
            <person name="Kuwata A."/>
            <person name="Ogata H."/>
        </authorList>
    </citation>
    <scope>NUCLEOTIDE SEQUENCE [LARGE SCALE GENOMIC DNA]</scope>
</reference>
<dbReference type="InterPro" id="IPR011008">
    <property type="entry name" value="Dimeric_a/b-barrel"/>
</dbReference>
<name>A0A9W7GSG4_9STRA</name>
<dbReference type="Proteomes" id="UP001165065">
    <property type="component" value="Unassembled WGS sequence"/>
</dbReference>
<evidence type="ECO:0000259" key="2">
    <source>
        <dbReference type="PROSITE" id="PS51502"/>
    </source>
</evidence>
<feature type="transmembrane region" description="Helical" evidence="1">
    <location>
        <begin position="119"/>
        <end position="139"/>
    </location>
</feature>
<keyword evidence="1" id="KW-0812">Transmembrane</keyword>
<dbReference type="EMBL" id="BRYA01000490">
    <property type="protein sequence ID" value="GMI49308.1"/>
    <property type="molecule type" value="Genomic_DNA"/>
</dbReference>
<proteinExistence type="predicted"/>
<gene>
    <name evidence="3" type="ORF">TrCOL_g11617</name>
</gene>
<dbReference type="InterPro" id="IPR013097">
    <property type="entry name" value="Dabb"/>
</dbReference>
<dbReference type="SUPFAM" id="SSF54909">
    <property type="entry name" value="Dimeric alpha+beta barrel"/>
    <property type="match status" value="1"/>
</dbReference>
<dbReference type="PROSITE" id="PS51502">
    <property type="entry name" value="S_R_A_B_BARREL"/>
    <property type="match status" value="1"/>
</dbReference>
<keyword evidence="1" id="KW-1133">Transmembrane helix</keyword>
<comment type="caution">
    <text evidence="3">The sequence shown here is derived from an EMBL/GenBank/DDBJ whole genome shotgun (WGS) entry which is preliminary data.</text>
</comment>
<dbReference type="AlphaFoldDB" id="A0A9W7GSG4"/>
<dbReference type="SMART" id="SM00886">
    <property type="entry name" value="Dabb"/>
    <property type="match status" value="1"/>
</dbReference>
<dbReference type="Gene3D" id="3.30.70.100">
    <property type="match status" value="1"/>
</dbReference>
<keyword evidence="1" id="KW-0472">Membrane</keyword>
<feature type="domain" description="Stress-response A/B barrel" evidence="2">
    <location>
        <begin position="4"/>
        <end position="107"/>
    </location>
</feature>
<keyword evidence="4" id="KW-1185">Reference proteome</keyword>
<protein>
    <recommendedName>
        <fullName evidence="2">Stress-response A/B barrel domain-containing protein</fullName>
    </recommendedName>
</protein>
<accession>A0A9W7GSG4</accession>
<dbReference type="Pfam" id="PF07876">
    <property type="entry name" value="Dabb"/>
    <property type="match status" value="1"/>
</dbReference>
<organism evidence="3 4">
    <name type="scientific">Triparma columacea</name>
    <dbReference type="NCBI Taxonomy" id="722753"/>
    <lineage>
        <taxon>Eukaryota</taxon>
        <taxon>Sar</taxon>
        <taxon>Stramenopiles</taxon>
        <taxon>Ochrophyta</taxon>
        <taxon>Bolidophyceae</taxon>
        <taxon>Parmales</taxon>
        <taxon>Triparmaceae</taxon>
        <taxon>Triparma</taxon>
    </lineage>
</organism>